<comment type="caution">
    <text evidence="4">The sequence shown here is derived from an EMBL/GenBank/DDBJ whole genome shotgun (WGS) entry which is preliminary data.</text>
</comment>
<comment type="pathway">
    <text evidence="2">Amino-acid degradation; L-valine degradation.</text>
</comment>
<dbReference type="Gene3D" id="3.90.226.10">
    <property type="entry name" value="2-enoyl-CoA Hydratase, Chain A, domain 1"/>
    <property type="match status" value="1"/>
</dbReference>
<dbReference type="SUPFAM" id="SSF52096">
    <property type="entry name" value="ClpP/crotonase"/>
    <property type="match status" value="1"/>
</dbReference>
<evidence type="ECO:0000313" key="4">
    <source>
        <dbReference type="EMBL" id="KAL0403122.1"/>
    </source>
</evidence>
<comment type="catalytic activity">
    <reaction evidence="2">
        <text>3-hydroxy-2-methylpropanoyl-CoA + H2O = 3-hydroxy-2-methylpropanoate + CoA + H(+)</text>
        <dbReference type="Rhea" id="RHEA:20888"/>
        <dbReference type="ChEBI" id="CHEBI:11805"/>
        <dbReference type="ChEBI" id="CHEBI:15377"/>
        <dbReference type="ChEBI" id="CHEBI:15378"/>
        <dbReference type="ChEBI" id="CHEBI:57287"/>
        <dbReference type="ChEBI" id="CHEBI:57340"/>
        <dbReference type="EC" id="3.1.2.4"/>
    </reaction>
</comment>
<organism evidence="4">
    <name type="scientific">Sesamum radiatum</name>
    <name type="common">Black benniseed</name>
    <dbReference type="NCBI Taxonomy" id="300843"/>
    <lineage>
        <taxon>Eukaryota</taxon>
        <taxon>Viridiplantae</taxon>
        <taxon>Streptophyta</taxon>
        <taxon>Embryophyta</taxon>
        <taxon>Tracheophyta</taxon>
        <taxon>Spermatophyta</taxon>
        <taxon>Magnoliopsida</taxon>
        <taxon>eudicotyledons</taxon>
        <taxon>Gunneridae</taxon>
        <taxon>Pentapetalae</taxon>
        <taxon>asterids</taxon>
        <taxon>lamiids</taxon>
        <taxon>Lamiales</taxon>
        <taxon>Pedaliaceae</taxon>
        <taxon>Sesamum</taxon>
    </lineage>
</organism>
<dbReference type="NCBIfam" id="NF004127">
    <property type="entry name" value="PRK05617.1"/>
    <property type="match status" value="1"/>
</dbReference>
<feature type="domain" description="Enoyl-CoA hydratase/isomerase" evidence="3">
    <location>
        <begin position="84"/>
        <end position="439"/>
    </location>
</feature>
<dbReference type="PANTHER" id="PTHR43176:SF4">
    <property type="entry name" value="3-HYDROXYISOBUTYRYL-COA HYDROLASE-LIKE PROTEIN 1, MITOCHONDRIAL"/>
    <property type="match status" value="1"/>
</dbReference>
<protein>
    <recommendedName>
        <fullName evidence="2">3-hydroxyisobutyryl-CoA hydrolase</fullName>
        <shortName evidence="2">HIB-CoA hydrolase</shortName>
        <shortName evidence="2">HIBYL-CoA-H</shortName>
        <ecNumber evidence="2">3.1.2.4</ecNumber>
    </recommendedName>
    <alternativeName>
        <fullName evidence="2">3-hydroxyisobutyryl-coenzyme A hydrolase</fullName>
    </alternativeName>
</protein>
<gene>
    <name evidence="4" type="ORF">Sradi_1953000</name>
</gene>
<evidence type="ECO:0000259" key="3">
    <source>
        <dbReference type="Pfam" id="PF16113"/>
    </source>
</evidence>
<dbReference type="CDD" id="cd06558">
    <property type="entry name" value="crotonase-like"/>
    <property type="match status" value="1"/>
</dbReference>
<name>A0AAW2TEZ7_SESRA</name>
<dbReference type="InterPro" id="IPR029045">
    <property type="entry name" value="ClpP/crotonase-like_dom_sf"/>
</dbReference>
<dbReference type="PANTHER" id="PTHR43176">
    <property type="entry name" value="3-HYDROXYISOBUTYRYL-COA HYDROLASE-RELATED"/>
    <property type="match status" value="1"/>
</dbReference>
<proteinExistence type="inferred from homology"/>
<comment type="function">
    <text evidence="2">Hydrolyzes 3-hydroxyisobutyryl-CoA (HIBYL-CoA), a saline catabolite. Has high activity toward isobutyryl-CoA. Could be an isobutyryl-CoA dehydrogenase that functions in valine catabolism.</text>
</comment>
<dbReference type="GO" id="GO:0006574">
    <property type="term" value="P:L-valine catabolic process"/>
    <property type="evidence" value="ECO:0007669"/>
    <property type="project" value="UniProtKB-UniRule"/>
</dbReference>
<dbReference type="InterPro" id="IPR045004">
    <property type="entry name" value="ECH_dom"/>
</dbReference>
<reference evidence="4" key="1">
    <citation type="submission" date="2020-06" db="EMBL/GenBank/DDBJ databases">
        <authorList>
            <person name="Li T."/>
            <person name="Hu X."/>
            <person name="Zhang T."/>
            <person name="Song X."/>
            <person name="Zhang H."/>
            <person name="Dai N."/>
            <person name="Sheng W."/>
            <person name="Hou X."/>
            <person name="Wei L."/>
        </authorList>
    </citation>
    <scope>NUCLEOTIDE SEQUENCE</scope>
    <source>
        <strain evidence="4">G02</strain>
        <tissue evidence="4">Leaf</tissue>
    </source>
</reference>
<evidence type="ECO:0000256" key="1">
    <source>
        <dbReference type="ARBA" id="ARBA00022801"/>
    </source>
</evidence>
<comment type="similarity">
    <text evidence="2">Belongs to the enoyl-CoA hydratase/isomerase family.</text>
</comment>
<dbReference type="Pfam" id="PF16113">
    <property type="entry name" value="ECH_2"/>
    <property type="match status" value="1"/>
</dbReference>
<evidence type="ECO:0000256" key="2">
    <source>
        <dbReference type="RuleBase" id="RU369070"/>
    </source>
</evidence>
<dbReference type="EMBL" id="JACGWJ010000008">
    <property type="protein sequence ID" value="KAL0403122.1"/>
    <property type="molecule type" value="Genomic_DNA"/>
</dbReference>
<dbReference type="EC" id="3.1.2.4" evidence="2"/>
<dbReference type="InterPro" id="IPR032259">
    <property type="entry name" value="HIBYL-CoA-H"/>
</dbReference>
<dbReference type="FunFam" id="3.90.226.10:FF:000027">
    <property type="entry name" value="Probable 3-hydroxyisobutyryl-CoA hydrolase 2"/>
    <property type="match status" value="1"/>
</dbReference>
<keyword evidence="1 2" id="KW-0378">Hydrolase</keyword>
<accession>A0AAW2TEZ7</accession>
<dbReference type="AlphaFoldDB" id="A0AAW2TEZ7"/>
<dbReference type="GO" id="GO:0003860">
    <property type="term" value="F:3-hydroxyisobutyryl-CoA hydrolase activity"/>
    <property type="evidence" value="ECO:0007669"/>
    <property type="project" value="UniProtKB-UniRule"/>
</dbReference>
<sequence>MAYSLCNWRAAIKNQAPNQLFYFRGKTEILCNMMRSYKSALLLRRFSSLKNPSYGYRRLTSSSSNPLSDDSDNLVVVEGKAGSRTAILNRTTSLNALNTSMLALRVLLETFAQCNLLRLLKLYKNWEDDPDIGFVMMKGGGRAFSAGGDVVSLYNLIKKGNLEECKHFFQTIYNFIYLLGTYLKPNVSLDFSMQVALLNGFTMGGGAGISMPSTFRVATDKTIFATPETLIGFHPDAGASFYLSHLPGHFGEYLALTGEKLNGAEMLSCGLATHFSQITKLPLVEEQLGNLVTDDPSVIETSLGNHGDTVRPEQTSIIHRIDALDECFSHDTVEEIIESLENEAAKTNEAWCTSALKKLKEASPLSLKVSLKSIREGRFQTLDQCLIREYRMCLQGISGQISGDFCEGVRAKLVDKDLAPKWDPPSLEHVSQDMVDQYFSPLSAYEPELELPTKQREAFT</sequence>
<reference evidence="4" key="2">
    <citation type="journal article" date="2024" name="Plant">
        <title>Genomic evolution and insights into agronomic trait innovations of Sesamum species.</title>
        <authorList>
            <person name="Miao H."/>
            <person name="Wang L."/>
            <person name="Qu L."/>
            <person name="Liu H."/>
            <person name="Sun Y."/>
            <person name="Le M."/>
            <person name="Wang Q."/>
            <person name="Wei S."/>
            <person name="Zheng Y."/>
            <person name="Lin W."/>
            <person name="Duan Y."/>
            <person name="Cao H."/>
            <person name="Xiong S."/>
            <person name="Wang X."/>
            <person name="Wei L."/>
            <person name="Li C."/>
            <person name="Ma Q."/>
            <person name="Ju M."/>
            <person name="Zhao R."/>
            <person name="Li G."/>
            <person name="Mu C."/>
            <person name="Tian Q."/>
            <person name="Mei H."/>
            <person name="Zhang T."/>
            <person name="Gao T."/>
            <person name="Zhang H."/>
        </authorList>
    </citation>
    <scope>NUCLEOTIDE SEQUENCE</scope>
    <source>
        <strain evidence="4">G02</strain>
    </source>
</reference>